<dbReference type="EMBL" id="JBHSXX010000001">
    <property type="protein sequence ID" value="MFC6866545.1"/>
    <property type="molecule type" value="Genomic_DNA"/>
</dbReference>
<protein>
    <recommendedName>
        <fullName evidence="3">Ferredoxin</fullName>
    </recommendedName>
</protein>
<gene>
    <name evidence="1" type="ORF">ACFQGD_05250</name>
</gene>
<evidence type="ECO:0000313" key="2">
    <source>
        <dbReference type="Proteomes" id="UP001596337"/>
    </source>
</evidence>
<name>A0ABW2BU69_9PSEU</name>
<keyword evidence="2" id="KW-1185">Reference proteome</keyword>
<dbReference type="RefSeq" id="WP_345395699.1">
    <property type="nucleotide sequence ID" value="NZ_BAABLA010000024.1"/>
</dbReference>
<evidence type="ECO:0008006" key="3">
    <source>
        <dbReference type="Google" id="ProtNLM"/>
    </source>
</evidence>
<reference evidence="2" key="1">
    <citation type="journal article" date="2019" name="Int. J. Syst. Evol. Microbiol.">
        <title>The Global Catalogue of Microorganisms (GCM) 10K type strain sequencing project: providing services to taxonomists for standard genome sequencing and annotation.</title>
        <authorList>
            <consortium name="The Broad Institute Genomics Platform"/>
            <consortium name="The Broad Institute Genome Sequencing Center for Infectious Disease"/>
            <person name="Wu L."/>
            <person name="Ma J."/>
        </authorList>
    </citation>
    <scope>NUCLEOTIDE SEQUENCE [LARGE SCALE GENOMIC DNA]</scope>
    <source>
        <strain evidence="2">KCTC 32255</strain>
    </source>
</reference>
<sequence>MSTEARGTFTGGRTTFGEPDVRADTLADRAEFLTARLTPVSCRSCATEVLVRKNSEQHTSIQWTSEPASSCPRYAEEVARGGNTALLDTCIELSESIATAAAEGEIPVGPEDCSQVRGIEPEDCSRVGGMRREEGA</sequence>
<evidence type="ECO:0000313" key="1">
    <source>
        <dbReference type="EMBL" id="MFC6866545.1"/>
    </source>
</evidence>
<accession>A0ABW2BU69</accession>
<dbReference type="Proteomes" id="UP001596337">
    <property type="component" value="Unassembled WGS sequence"/>
</dbReference>
<organism evidence="1 2">
    <name type="scientific">Haloechinothrix salitolerans</name>
    <dbReference type="NCBI Taxonomy" id="926830"/>
    <lineage>
        <taxon>Bacteria</taxon>
        <taxon>Bacillati</taxon>
        <taxon>Actinomycetota</taxon>
        <taxon>Actinomycetes</taxon>
        <taxon>Pseudonocardiales</taxon>
        <taxon>Pseudonocardiaceae</taxon>
        <taxon>Haloechinothrix</taxon>
    </lineage>
</organism>
<comment type="caution">
    <text evidence="1">The sequence shown here is derived from an EMBL/GenBank/DDBJ whole genome shotgun (WGS) entry which is preliminary data.</text>
</comment>
<proteinExistence type="predicted"/>